<dbReference type="PRINTS" id="PR00999">
    <property type="entry name" value="FUNGALYSIN"/>
</dbReference>
<feature type="active site" evidence="10">
    <location>
        <position position="402"/>
    </location>
</feature>
<keyword evidence="5 11" id="KW-0479">Metal-binding</keyword>
<name>A0A0D2NC70_HYPSF</name>
<feature type="signal peptide" evidence="12">
    <location>
        <begin position="1"/>
        <end position="22"/>
    </location>
</feature>
<protein>
    <recommendedName>
        <fullName evidence="12">Extracellular metalloproteinase</fullName>
        <ecNumber evidence="12">3.4.24.-</ecNumber>
    </recommendedName>
    <alternativeName>
        <fullName evidence="12">Fungalysin</fullName>
    </alternativeName>
</protein>
<dbReference type="EMBL" id="KN817616">
    <property type="protein sequence ID" value="KJA16699.1"/>
    <property type="molecule type" value="Genomic_DNA"/>
</dbReference>
<evidence type="ECO:0000256" key="12">
    <source>
        <dbReference type="RuleBase" id="RU364017"/>
    </source>
</evidence>
<evidence type="ECO:0000256" key="3">
    <source>
        <dbReference type="ARBA" id="ARBA00022525"/>
    </source>
</evidence>
<keyword evidence="9 12" id="KW-0865">Zymogen</keyword>
<dbReference type="AlphaFoldDB" id="A0A0D2NC70"/>
<keyword evidence="7 11" id="KW-0862">Zinc</keyword>
<evidence type="ECO:0000256" key="5">
    <source>
        <dbReference type="ARBA" id="ARBA00022723"/>
    </source>
</evidence>
<evidence type="ECO:0000256" key="4">
    <source>
        <dbReference type="ARBA" id="ARBA00022670"/>
    </source>
</evidence>
<evidence type="ECO:0000256" key="7">
    <source>
        <dbReference type="ARBA" id="ARBA00022833"/>
    </source>
</evidence>
<evidence type="ECO:0000256" key="10">
    <source>
        <dbReference type="PIRSR" id="PIRSR601842-1"/>
    </source>
</evidence>
<comment type="subcellular location">
    <subcellularLocation>
        <location evidence="1 12">Secreted</location>
    </subcellularLocation>
</comment>
<dbReference type="GO" id="GO:0008270">
    <property type="term" value="F:zinc ion binding"/>
    <property type="evidence" value="ECO:0007669"/>
    <property type="project" value="InterPro"/>
</dbReference>
<dbReference type="OMA" id="WHADESQ"/>
<evidence type="ECO:0000256" key="11">
    <source>
        <dbReference type="PIRSR" id="PIRSR601842-2"/>
    </source>
</evidence>
<dbReference type="Pfam" id="PF02128">
    <property type="entry name" value="Peptidase_M36"/>
    <property type="match status" value="1"/>
</dbReference>
<evidence type="ECO:0000256" key="6">
    <source>
        <dbReference type="ARBA" id="ARBA00022801"/>
    </source>
</evidence>
<keyword evidence="6 12" id="KW-0378">Hydrolase</keyword>
<dbReference type="PANTHER" id="PTHR33478">
    <property type="entry name" value="EXTRACELLULAR METALLOPROTEINASE MEP"/>
    <property type="match status" value="1"/>
</dbReference>
<reference evidence="14" key="1">
    <citation type="submission" date="2014-04" db="EMBL/GenBank/DDBJ databases">
        <title>Evolutionary Origins and Diversification of the Mycorrhizal Mutualists.</title>
        <authorList>
            <consortium name="DOE Joint Genome Institute"/>
            <consortium name="Mycorrhizal Genomics Consortium"/>
            <person name="Kohler A."/>
            <person name="Kuo A."/>
            <person name="Nagy L.G."/>
            <person name="Floudas D."/>
            <person name="Copeland A."/>
            <person name="Barry K.W."/>
            <person name="Cichocki N."/>
            <person name="Veneault-Fourrey C."/>
            <person name="LaButti K."/>
            <person name="Lindquist E.A."/>
            <person name="Lipzen A."/>
            <person name="Lundell T."/>
            <person name="Morin E."/>
            <person name="Murat C."/>
            <person name="Riley R."/>
            <person name="Ohm R."/>
            <person name="Sun H."/>
            <person name="Tunlid A."/>
            <person name="Henrissat B."/>
            <person name="Grigoriev I.V."/>
            <person name="Hibbett D.S."/>
            <person name="Martin F."/>
        </authorList>
    </citation>
    <scope>NUCLEOTIDE SEQUENCE [LARGE SCALE GENOMIC DNA]</scope>
    <source>
        <strain evidence="14">FD-334 SS-4</strain>
    </source>
</reference>
<keyword evidence="12" id="KW-0732">Signal</keyword>
<feature type="binding site" evidence="11">
    <location>
        <position position="405"/>
    </location>
    <ligand>
        <name>Zn(2+)</name>
        <dbReference type="ChEBI" id="CHEBI:29105"/>
        <note>catalytic</note>
    </ligand>
</feature>
<dbReference type="GO" id="GO:0006508">
    <property type="term" value="P:proteolysis"/>
    <property type="evidence" value="ECO:0007669"/>
    <property type="project" value="UniProtKB-KW"/>
</dbReference>
<dbReference type="EC" id="3.4.24.-" evidence="12"/>
<gene>
    <name evidence="13" type="ORF">HYPSUDRAFT_147315</name>
</gene>
<dbReference type="InterPro" id="IPR001842">
    <property type="entry name" value="Peptidase_M36"/>
</dbReference>
<comment type="cofactor">
    <cofactor evidence="11">
        <name>Zn(2+)</name>
        <dbReference type="ChEBI" id="CHEBI:29105"/>
    </cofactor>
    <text evidence="11">Binds 1 zinc ion per subunit.</text>
</comment>
<evidence type="ECO:0000256" key="9">
    <source>
        <dbReference type="ARBA" id="ARBA00023145"/>
    </source>
</evidence>
<sequence length="597" mass="64742">MVAFTSPFFVILAALLVTYTEAAPWPVYKRHATHHVRTIGKRGIQISTYHPKNTFKSFSSEDAPSVATSSLVSPTLGDIATSFVSSLGINASNIIYKSGFTDGTTKIAYVKQSINGIPLANAVANVAFNGEKVMSYGSSFVDTASVAPSEPTVSWRSVLPQIEDTMEATYNGQNATLEYLVQSDGSIALTHVIQVQNEETSAWYEAFIDAHSGEILSVSDFVADASYTVVPTTKHSFADGLETLIDPADLTSSPLGWHDAGFGNSTSTSGNNVLAFKGQSVTAQITSGLNFNDKYDDTLDPTDTTNLNAARVNGFYILNVMHDFTYRYGFTEDKFNFQLNNFDNAGKENDRVLLSIQDPSGTDNANFATPPDGQSGVCRMFIWDLTDPRRDGALQNDIIMHEMTHGITNRLTGGGTGRCLQTLEAGGLGEGWGDAMASWMNQVSENTLDYVMAGYVFNNDITGIRQFPYSVSKTTNPLTYQSLQAADEVHSIGEVWANMLHQVYAALVDAHGFSADKLTNPDGTEGNIVYMRLFIDALSIQPCNPTFVQARDAWLTADVNRFKGANKCTIQTAFASRGLGLKASNKFVDDATVDADC</sequence>
<dbReference type="InterPro" id="IPR027268">
    <property type="entry name" value="Peptidase_M4/M1_CTD_sf"/>
</dbReference>
<feature type="binding site" evidence="11">
    <location>
        <position position="430"/>
    </location>
    <ligand>
        <name>Zn(2+)</name>
        <dbReference type="ChEBI" id="CHEBI:29105"/>
        <note>catalytic</note>
    </ligand>
</feature>
<dbReference type="SUPFAM" id="SSF55486">
    <property type="entry name" value="Metalloproteases ('zincins'), catalytic domain"/>
    <property type="match status" value="1"/>
</dbReference>
<dbReference type="PANTHER" id="PTHR33478:SF1">
    <property type="entry name" value="EXTRACELLULAR METALLOPROTEINASE MEP"/>
    <property type="match status" value="1"/>
</dbReference>
<evidence type="ECO:0000256" key="2">
    <source>
        <dbReference type="ARBA" id="ARBA00006006"/>
    </source>
</evidence>
<organism evidence="13 14">
    <name type="scientific">Hypholoma sublateritium (strain FD-334 SS-4)</name>
    <dbReference type="NCBI Taxonomy" id="945553"/>
    <lineage>
        <taxon>Eukaryota</taxon>
        <taxon>Fungi</taxon>
        <taxon>Dikarya</taxon>
        <taxon>Basidiomycota</taxon>
        <taxon>Agaricomycotina</taxon>
        <taxon>Agaricomycetes</taxon>
        <taxon>Agaricomycetidae</taxon>
        <taxon>Agaricales</taxon>
        <taxon>Agaricineae</taxon>
        <taxon>Strophariaceae</taxon>
        <taxon>Hypholoma</taxon>
    </lineage>
</organism>
<comment type="similarity">
    <text evidence="2 12">Belongs to the peptidase M36 family.</text>
</comment>
<feature type="binding site" evidence="11">
    <location>
        <position position="401"/>
    </location>
    <ligand>
        <name>Zn(2+)</name>
        <dbReference type="ChEBI" id="CHEBI:29105"/>
        <note>catalytic</note>
    </ligand>
</feature>
<evidence type="ECO:0000313" key="14">
    <source>
        <dbReference type="Proteomes" id="UP000054270"/>
    </source>
</evidence>
<dbReference type="OrthoDB" id="3227768at2759"/>
<dbReference type="Proteomes" id="UP000054270">
    <property type="component" value="Unassembled WGS sequence"/>
</dbReference>
<dbReference type="Gene3D" id="1.10.390.10">
    <property type="entry name" value="Neutral Protease Domain 2"/>
    <property type="match status" value="1"/>
</dbReference>
<feature type="chain" id="PRO_5009360412" description="Extracellular metalloproteinase" evidence="12">
    <location>
        <begin position="23"/>
        <end position="597"/>
    </location>
</feature>
<keyword evidence="4 12" id="KW-0645">Protease</keyword>
<dbReference type="GO" id="GO:0004222">
    <property type="term" value="F:metalloendopeptidase activity"/>
    <property type="evidence" value="ECO:0007669"/>
    <property type="project" value="InterPro"/>
</dbReference>
<feature type="binding site" evidence="11">
    <location>
        <position position="224"/>
    </location>
    <ligand>
        <name>Zn(2+)</name>
        <dbReference type="ChEBI" id="CHEBI:29105"/>
        <note>catalytic</note>
    </ligand>
</feature>
<evidence type="ECO:0000313" key="13">
    <source>
        <dbReference type="EMBL" id="KJA16699.1"/>
    </source>
</evidence>
<dbReference type="InterPro" id="IPR050371">
    <property type="entry name" value="Fungal_virulence_M36"/>
</dbReference>
<dbReference type="GO" id="GO:0005615">
    <property type="term" value="C:extracellular space"/>
    <property type="evidence" value="ECO:0007669"/>
    <property type="project" value="InterPro"/>
</dbReference>
<keyword evidence="3 12" id="KW-0964">Secreted</keyword>
<proteinExistence type="inferred from homology"/>
<keyword evidence="8 12" id="KW-0482">Metalloprotease</keyword>
<evidence type="ECO:0000256" key="1">
    <source>
        <dbReference type="ARBA" id="ARBA00004613"/>
    </source>
</evidence>
<dbReference type="CDD" id="cd09596">
    <property type="entry name" value="M36"/>
    <property type="match status" value="1"/>
</dbReference>
<keyword evidence="14" id="KW-1185">Reference proteome</keyword>
<accession>A0A0D2NC70</accession>
<dbReference type="Gene3D" id="3.10.170.10">
    <property type="match status" value="1"/>
</dbReference>
<evidence type="ECO:0000256" key="8">
    <source>
        <dbReference type="ARBA" id="ARBA00023049"/>
    </source>
</evidence>